<protein>
    <submittedName>
        <fullName evidence="1">Uncharacterized protein</fullName>
    </submittedName>
</protein>
<keyword evidence="2" id="KW-1185">Reference proteome</keyword>
<accession>A0ACC0BTD4</accession>
<sequence length="140" mass="16291">MQFSPLYLSSKIPKIFPPSLLFKTPNSPIRLGTLSLNLQVFWRSGEHSDGFFFSSSFSWFVHYLLTLFLSLFFFSFSSSSNPSTSSISFNFLFFPTNTKSYTTTFSSFLLSFKDSTFLPSFLVFFTFSLYFFFSPFLLFF</sequence>
<dbReference type="Proteomes" id="UP001060085">
    <property type="component" value="Linkage Group LG02"/>
</dbReference>
<evidence type="ECO:0000313" key="2">
    <source>
        <dbReference type="Proteomes" id="UP001060085"/>
    </source>
</evidence>
<dbReference type="EMBL" id="CM044702">
    <property type="protein sequence ID" value="KAI5675925.1"/>
    <property type="molecule type" value="Genomic_DNA"/>
</dbReference>
<name>A0ACC0BTD4_CATRO</name>
<organism evidence="1 2">
    <name type="scientific">Catharanthus roseus</name>
    <name type="common">Madagascar periwinkle</name>
    <name type="synonym">Vinca rosea</name>
    <dbReference type="NCBI Taxonomy" id="4058"/>
    <lineage>
        <taxon>Eukaryota</taxon>
        <taxon>Viridiplantae</taxon>
        <taxon>Streptophyta</taxon>
        <taxon>Embryophyta</taxon>
        <taxon>Tracheophyta</taxon>
        <taxon>Spermatophyta</taxon>
        <taxon>Magnoliopsida</taxon>
        <taxon>eudicotyledons</taxon>
        <taxon>Gunneridae</taxon>
        <taxon>Pentapetalae</taxon>
        <taxon>asterids</taxon>
        <taxon>lamiids</taxon>
        <taxon>Gentianales</taxon>
        <taxon>Apocynaceae</taxon>
        <taxon>Rauvolfioideae</taxon>
        <taxon>Vinceae</taxon>
        <taxon>Catharanthinae</taxon>
        <taxon>Catharanthus</taxon>
    </lineage>
</organism>
<proteinExistence type="predicted"/>
<evidence type="ECO:0000313" key="1">
    <source>
        <dbReference type="EMBL" id="KAI5675925.1"/>
    </source>
</evidence>
<gene>
    <name evidence="1" type="ORF">M9H77_06875</name>
</gene>
<reference evidence="2" key="1">
    <citation type="journal article" date="2023" name="Nat. Plants">
        <title>Single-cell RNA sequencing provides a high-resolution roadmap for understanding the multicellular compartmentation of specialized metabolism.</title>
        <authorList>
            <person name="Sun S."/>
            <person name="Shen X."/>
            <person name="Li Y."/>
            <person name="Li Y."/>
            <person name="Wang S."/>
            <person name="Li R."/>
            <person name="Zhang H."/>
            <person name="Shen G."/>
            <person name="Guo B."/>
            <person name="Wei J."/>
            <person name="Xu J."/>
            <person name="St-Pierre B."/>
            <person name="Chen S."/>
            <person name="Sun C."/>
        </authorList>
    </citation>
    <scope>NUCLEOTIDE SEQUENCE [LARGE SCALE GENOMIC DNA]</scope>
</reference>
<comment type="caution">
    <text evidence="1">The sequence shown here is derived from an EMBL/GenBank/DDBJ whole genome shotgun (WGS) entry which is preliminary data.</text>
</comment>